<reference evidence="1 2" key="1">
    <citation type="submission" date="2020-08" db="EMBL/GenBank/DDBJ databases">
        <title>Sequencing the genomes of 1000 actinobacteria strains.</title>
        <authorList>
            <person name="Klenk H.-P."/>
        </authorList>
    </citation>
    <scope>NUCLEOTIDE SEQUENCE [LARGE SCALE GENOMIC DNA]</scope>
    <source>
        <strain evidence="1 2">DSM 45518</strain>
    </source>
</reference>
<organism evidence="1 2">
    <name type="scientific">Paractinoplanes abujensis</name>
    <dbReference type="NCBI Taxonomy" id="882441"/>
    <lineage>
        <taxon>Bacteria</taxon>
        <taxon>Bacillati</taxon>
        <taxon>Actinomycetota</taxon>
        <taxon>Actinomycetes</taxon>
        <taxon>Micromonosporales</taxon>
        <taxon>Micromonosporaceae</taxon>
        <taxon>Paractinoplanes</taxon>
    </lineage>
</organism>
<evidence type="ECO:0000313" key="1">
    <source>
        <dbReference type="EMBL" id="MBB4692621.1"/>
    </source>
</evidence>
<dbReference type="AlphaFoldDB" id="A0A7W7G3D8"/>
<proteinExistence type="predicted"/>
<dbReference type="RefSeq" id="WP_184951316.1">
    <property type="nucleotide sequence ID" value="NZ_BOMC01000064.1"/>
</dbReference>
<protein>
    <submittedName>
        <fullName evidence="1">Uncharacterized protein</fullName>
    </submittedName>
</protein>
<dbReference type="Proteomes" id="UP000542742">
    <property type="component" value="Unassembled WGS sequence"/>
</dbReference>
<evidence type="ECO:0000313" key="2">
    <source>
        <dbReference type="Proteomes" id="UP000542742"/>
    </source>
</evidence>
<dbReference type="EMBL" id="JACHMF010000001">
    <property type="protein sequence ID" value="MBB4692621.1"/>
    <property type="molecule type" value="Genomic_DNA"/>
</dbReference>
<gene>
    <name evidence="1" type="ORF">BKA14_002769</name>
</gene>
<sequence length="193" mass="20840">MDLLDPLRRAAAMVPAHAGSEAGVTVADALDYLDHRELEIALGLVIELGETFDAGTTFWTLLAASAAEMNLPRAETWCRWRAAETRHGIIRAELQLLSPDRPGARRVAVPGAGVLRPLWNIGLVMPEGHPDLRIARIWVERTPELPAGGSGPIRLAPLGPQGWRHLKPGDRITMHEQAPPAGIATITQASFPA</sequence>
<accession>A0A7W7G3D8</accession>
<comment type="caution">
    <text evidence="1">The sequence shown here is derived from an EMBL/GenBank/DDBJ whole genome shotgun (WGS) entry which is preliminary data.</text>
</comment>
<name>A0A7W7G3D8_9ACTN</name>
<keyword evidence="2" id="KW-1185">Reference proteome</keyword>